<reference evidence="6" key="2">
    <citation type="submission" date="2021-04" db="EMBL/GenBank/DDBJ databases">
        <authorList>
            <person name="Gilroy R."/>
        </authorList>
    </citation>
    <scope>NUCLEOTIDE SEQUENCE</scope>
    <source>
        <strain evidence="6">ChiHecec2B26-12326</strain>
    </source>
</reference>
<dbReference type="Pfam" id="PF02674">
    <property type="entry name" value="Colicin_V"/>
    <property type="match status" value="1"/>
</dbReference>
<evidence type="ECO:0000313" key="7">
    <source>
        <dbReference type="Proteomes" id="UP000823847"/>
    </source>
</evidence>
<evidence type="ECO:0000256" key="1">
    <source>
        <dbReference type="ARBA" id="ARBA00004141"/>
    </source>
</evidence>
<evidence type="ECO:0000256" key="3">
    <source>
        <dbReference type="ARBA" id="ARBA00022989"/>
    </source>
</evidence>
<gene>
    <name evidence="6" type="ORF">H9848_08070</name>
</gene>
<dbReference type="InterPro" id="IPR003825">
    <property type="entry name" value="Colicin-V_CvpA"/>
</dbReference>
<name>A0A9D2BQX2_9BACT</name>
<dbReference type="Proteomes" id="UP000823847">
    <property type="component" value="Unassembled WGS sequence"/>
</dbReference>
<dbReference type="PANTHER" id="PTHR37306">
    <property type="entry name" value="COLICIN V PRODUCTION PROTEIN"/>
    <property type="match status" value="1"/>
</dbReference>
<keyword evidence="2 5" id="KW-0812">Transmembrane</keyword>
<protein>
    <submittedName>
        <fullName evidence="6">CvpA family protein</fullName>
    </submittedName>
</protein>
<keyword evidence="4 5" id="KW-0472">Membrane</keyword>
<evidence type="ECO:0000256" key="5">
    <source>
        <dbReference type="SAM" id="Phobius"/>
    </source>
</evidence>
<comment type="caution">
    <text evidence="6">The sequence shown here is derived from an EMBL/GenBank/DDBJ whole genome shotgun (WGS) entry which is preliminary data.</text>
</comment>
<evidence type="ECO:0000256" key="4">
    <source>
        <dbReference type="ARBA" id="ARBA00023136"/>
    </source>
</evidence>
<dbReference type="PANTHER" id="PTHR37306:SF1">
    <property type="entry name" value="COLICIN V PRODUCTION PROTEIN"/>
    <property type="match status" value="1"/>
</dbReference>
<proteinExistence type="predicted"/>
<reference evidence="6" key="1">
    <citation type="journal article" date="2021" name="PeerJ">
        <title>Extensive microbial diversity within the chicken gut microbiome revealed by metagenomics and culture.</title>
        <authorList>
            <person name="Gilroy R."/>
            <person name="Ravi A."/>
            <person name="Getino M."/>
            <person name="Pursley I."/>
            <person name="Horton D.L."/>
            <person name="Alikhan N.F."/>
            <person name="Baker D."/>
            <person name="Gharbi K."/>
            <person name="Hall N."/>
            <person name="Watson M."/>
            <person name="Adriaenssens E.M."/>
            <person name="Foster-Nyarko E."/>
            <person name="Jarju S."/>
            <person name="Secka A."/>
            <person name="Antonio M."/>
            <person name="Oren A."/>
            <person name="Chaudhuri R.R."/>
            <person name="La Ragione R."/>
            <person name="Hildebrand F."/>
            <person name="Pallen M.J."/>
        </authorList>
    </citation>
    <scope>NUCLEOTIDE SEQUENCE</scope>
    <source>
        <strain evidence="6">ChiHecec2B26-12326</strain>
    </source>
</reference>
<dbReference type="EMBL" id="DXEN01000060">
    <property type="protein sequence ID" value="HIX86546.1"/>
    <property type="molecule type" value="Genomic_DNA"/>
</dbReference>
<comment type="subcellular location">
    <subcellularLocation>
        <location evidence="1">Membrane</location>
        <topology evidence="1">Multi-pass membrane protein</topology>
    </subcellularLocation>
</comment>
<dbReference type="GO" id="GO:0016020">
    <property type="term" value="C:membrane"/>
    <property type="evidence" value="ECO:0007669"/>
    <property type="project" value="UniProtKB-SubCell"/>
</dbReference>
<feature type="transmembrane region" description="Helical" evidence="5">
    <location>
        <begin position="28"/>
        <end position="48"/>
    </location>
</feature>
<organism evidence="6 7">
    <name type="scientific">Candidatus Parabacteroides intestinigallinarum</name>
    <dbReference type="NCBI Taxonomy" id="2838722"/>
    <lineage>
        <taxon>Bacteria</taxon>
        <taxon>Pseudomonadati</taxon>
        <taxon>Bacteroidota</taxon>
        <taxon>Bacteroidia</taxon>
        <taxon>Bacteroidales</taxon>
        <taxon>Tannerellaceae</taxon>
        <taxon>Parabacteroides</taxon>
    </lineage>
</organism>
<feature type="transmembrane region" description="Helical" evidence="5">
    <location>
        <begin position="98"/>
        <end position="122"/>
    </location>
</feature>
<keyword evidence="3 5" id="KW-1133">Transmembrane helix</keyword>
<accession>A0A9D2BQX2</accession>
<feature type="transmembrane region" description="Helical" evidence="5">
    <location>
        <begin position="68"/>
        <end position="86"/>
    </location>
</feature>
<sequence>MNWLDIVLLVLVVVGFAKGLFDGVIKQVVSLIALVVAIFFCGKVAAWLKGYIMALGWFPEEGTTILSYVAGFLLIVGVFILAGEIVTRIIGATPLSVINHLCGGLFGLLVILVFTSLLLNMLEFVDKGSVLLPRQAKVESRFYYSVRQIVPTIFPSNMFSIRE</sequence>
<feature type="transmembrane region" description="Helical" evidence="5">
    <location>
        <begin position="6"/>
        <end position="21"/>
    </location>
</feature>
<evidence type="ECO:0000256" key="2">
    <source>
        <dbReference type="ARBA" id="ARBA00022692"/>
    </source>
</evidence>
<evidence type="ECO:0000313" key="6">
    <source>
        <dbReference type="EMBL" id="HIX86546.1"/>
    </source>
</evidence>
<dbReference type="GO" id="GO:0009403">
    <property type="term" value="P:toxin biosynthetic process"/>
    <property type="evidence" value="ECO:0007669"/>
    <property type="project" value="InterPro"/>
</dbReference>
<dbReference type="AlphaFoldDB" id="A0A9D2BQX2"/>